<comment type="caution">
    <text evidence="2">The sequence shown here is derived from an EMBL/GenBank/DDBJ whole genome shotgun (WGS) entry which is preliminary data.</text>
</comment>
<dbReference type="EMBL" id="JADOXO010000879">
    <property type="protein sequence ID" value="KAF9799679.1"/>
    <property type="molecule type" value="Genomic_DNA"/>
</dbReference>
<accession>A0A8H7NSB4</accession>
<evidence type="ECO:0000256" key="1">
    <source>
        <dbReference type="SAM" id="Coils"/>
    </source>
</evidence>
<name>A0A8H7NSB4_9APHY</name>
<keyword evidence="1" id="KW-0175">Coiled coil</keyword>
<dbReference type="Proteomes" id="UP000639403">
    <property type="component" value="Unassembled WGS sequence"/>
</dbReference>
<dbReference type="AlphaFoldDB" id="A0A8H7NSB4"/>
<reference evidence="2" key="1">
    <citation type="submission" date="2020-11" db="EMBL/GenBank/DDBJ databases">
        <authorList>
            <person name="Koelle M."/>
            <person name="Horta M.A.C."/>
            <person name="Nowrousian M."/>
            <person name="Ohm R.A."/>
            <person name="Benz P."/>
            <person name="Pilgard A."/>
        </authorList>
    </citation>
    <scope>NUCLEOTIDE SEQUENCE</scope>
    <source>
        <strain evidence="2">FPRL280</strain>
    </source>
</reference>
<proteinExistence type="predicted"/>
<gene>
    <name evidence="2" type="ORF">IEO21_10526</name>
</gene>
<reference evidence="2" key="2">
    <citation type="journal article" name="Front. Microbiol.">
        <title>Degradative Capacity of Two Strains of Rhodonia placenta: From Phenotype to Genotype.</title>
        <authorList>
            <person name="Kolle M."/>
            <person name="Horta M.A.C."/>
            <person name="Nowrousian M."/>
            <person name="Ohm R.A."/>
            <person name="Benz J.P."/>
            <person name="Pilgard A."/>
        </authorList>
    </citation>
    <scope>NUCLEOTIDE SEQUENCE</scope>
    <source>
        <strain evidence="2">FPRL280</strain>
    </source>
</reference>
<feature type="coiled-coil region" evidence="1">
    <location>
        <begin position="111"/>
        <end position="138"/>
    </location>
</feature>
<evidence type="ECO:0000313" key="2">
    <source>
        <dbReference type="EMBL" id="KAF9799679.1"/>
    </source>
</evidence>
<protein>
    <submittedName>
        <fullName evidence="2">Uncharacterized protein</fullName>
    </submittedName>
</protein>
<evidence type="ECO:0000313" key="3">
    <source>
        <dbReference type="Proteomes" id="UP000639403"/>
    </source>
</evidence>
<organism evidence="2 3">
    <name type="scientific">Rhodonia placenta</name>
    <dbReference type="NCBI Taxonomy" id="104341"/>
    <lineage>
        <taxon>Eukaryota</taxon>
        <taxon>Fungi</taxon>
        <taxon>Dikarya</taxon>
        <taxon>Basidiomycota</taxon>
        <taxon>Agaricomycotina</taxon>
        <taxon>Agaricomycetes</taxon>
        <taxon>Polyporales</taxon>
        <taxon>Adustoporiaceae</taxon>
        <taxon>Rhodonia</taxon>
    </lineage>
</organism>
<sequence length="172" mass="19858">MSTSLTDFNSAVDKLESTGKNWLTFHQRLQIAVRQKKVWKHFNGTSPHPTPADPDAVKAAEQAANITFTKHRRKGTVAAIWSAITQEFSQKSMLLCANLGTQFLNMHSTPGANLHTELDRLRMRYEELRKNSAVLSRTYLPLRELLAVSRTQLLRHRRWLFPTRHPLLMRTR</sequence>